<organism evidence="5 6">
    <name type="scientific">Aquibium carbonis</name>
    <dbReference type="NCBI Taxonomy" id="2495581"/>
    <lineage>
        <taxon>Bacteria</taxon>
        <taxon>Pseudomonadati</taxon>
        <taxon>Pseudomonadota</taxon>
        <taxon>Alphaproteobacteria</taxon>
        <taxon>Hyphomicrobiales</taxon>
        <taxon>Phyllobacteriaceae</taxon>
        <taxon>Aquibium</taxon>
    </lineage>
</organism>
<dbReference type="InterPro" id="IPR008920">
    <property type="entry name" value="TF_FadR/GntR_C"/>
</dbReference>
<dbReference type="OrthoDB" id="9028214at2"/>
<dbReference type="SUPFAM" id="SSF48008">
    <property type="entry name" value="GntR ligand-binding domain-like"/>
    <property type="match status" value="1"/>
</dbReference>
<dbReference type="EMBL" id="RWKW01000030">
    <property type="protein sequence ID" value="RST86941.1"/>
    <property type="molecule type" value="Genomic_DNA"/>
</dbReference>
<dbReference type="Gene3D" id="1.20.120.530">
    <property type="entry name" value="GntR ligand-binding domain-like"/>
    <property type="match status" value="1"/>
</dbReference>
<dbReference type="Pfam" id="PF07729">
    <property type="entry name" value="FCD"/>
    <property type="match status" value="1"/>
</dbReference>
<feature type="domain" description="HTH gntR-type" evidence="4">
    <location>
        <begin position="4"/>
        <end position="72"/>
    </location>
</feature>
<dbReference type="AlphaFoldDB" id="A0A3S0ATT2"/>
<dbReference type="CDD" id="cd07377">
    <property type="entry name" value="WHTH_GntR"/>
    <property type="match status" value="1"/>
</dbReference>
<dbReference type="PANTHER" id="PTHR43537">
    <property type="entry name" value="TRANSCRIPTIONAL REGULATOR, GNTR FAMILY"/>
    <property type="match status" value="1"/>
</dbReference>
<dbReference type="SUPFAM" id="SSF46785">
    <property type="entry name" value="Winged helix' DNA-binding domain"/>
    <property type="match status" value="1"/>
</dbReference>
<evidence type="ECO:0000256" key="1">
    <source>
        <dbReference type="ARBA" id="ARBA00023015"/>
    </source>
</evidence>
<gene>
    <name evidence="5" type="ORF">EJC49_08425</name>
</gene>
<keyword evidence="6" id="KW-1185">Reference proteome</keyword>
<dbReference type="GO" id="GO:0003677">
    <property type="term" value="F:DNA binding"/>
    <property type="evidence" value="ECO:0007669"/>
    <property type="project" value="UniProtKB-KW"/>
</dbReference>
<dbReference type="PROSITE" id="PS50949">
    <property type="entry name" value="HTH_GNTR"/>
    <property type="match status" value="1"/>
</dbReference>
<proteinExistence type="predicted"/>
<keyword evidence="1" id="KW-0805">Transcription regulation</keyword>
<dbReference type="Proteomes" id="UP000278398">
    <property type="component" value="Unassembled WGS sequence"/>
</dbReference>
<protein>
    <submittedName>
        <fullName evidence="5">FadR family transcriptional regulator</fullName>
    </submittedName>
</protein>
<accession>A0A3S0ATT2</accession>
<name>A0A3S0ATT2_9HYPH</name>
<dbReference type="InterPro" id="IPR000524">
    <property type="entry name" value="Tscrpt_reg_HTH_GntR"/>
</dbReference>
<sequence>MLLRTLHQETVDRIAHWIVGGRFADRSALPTEDEIGGELGVSRTVVREAMRTLVAKGMVEVRRRHGTTVRPIDSWSLFDPQVVAWRVTGGLTRDFVDDLIHFRLGIEPHAAALAARNEGFDAQALEDAYRRMSNAVDGDGDYHAADLDFHQAIILGSNNQFLRQLVPLLANTLSISFKLSVISMDTARASLPMHREVADAIIGHDPDGARKALTRLIEAAREDILGVLPDMLWEERSDVERNRLPVQGP</sequence>
<comment type="caution">
    <text evidence="5">The sequence shown here is derived from an EMBL/GenBank/DDBJ whole genome shotgun (WGS) entry which is preliminary data.</text>
</comment>
<keyword evidence="3" id="KW-0804">Transcription</keyword>
<dbReference type="Pfam" id="PF00392">
    <property type="entry name" value="GntR"/>
    <property type="match status" value="1"/>
</dbReference>
<dbReference type="GO" id="GO:0003700">
    <property type="term" value="F:DNA-binding transcription factor activity"/>
    <property type="evidence" value="ECO:0007669"/>
    <property type="project" value="InterPro"/>
</dbReference>
<dbReference type="SMART" id="SM00895">
    <property type="entry name" value="FCD"/>
    <property type="match status" value="1"/>
</dbReference>
<dbReference type="PANTHER" id="PTHR43537:SF44">
    <property type="entry name" value="GNTR FAMILY REGULATORY PROTEIN"/>
    <property type="match status" value="1"/>
</dbReference>
<dbReference type="SMART" id="SM00345">
    <property type="entry name" value="HTH_GNTR"/>
    <property type="match status" value="1"/>
</dbReference>
<dbReference type="InterPro" id="IPR036390">
    <property type="entry name" value="WH_DNA-bd_sf"/>
</dbReference>
<dbReference type="InterPro" id="IPR011711">
    <property type="entry name" value="GntR_C"/>
</dbReference>
<keyword evidence="2" id="KW-0238">DNA-binding</keyword>
<evidence type="ECO:0000313" key="6">
    <source>
        <dbReference type="Proteomes" id="UP000278398"/>
    </source>
</evidence>
<evidence type="ECO:0000256" key="2">
    <source>
        <dbReference type="ARBA" id="ARBA00023125"/>
    </source>
</evidence>
<evidence type="ECO:0000313" key="5">
    <source>
        <dbReference type="EMBL" id="RST86941.1"/>
    </source>
</evidence>
<dbReference type="PRINTS" id="PR00035">
    <property type="entry name" value="HTHGNTR"/>
</dbReference>
<dbReference type="Gene3D" id="1.10.10.10">
    <property type="entry name" value="Winged helix-like DNA-binding domain superfamily/Winged helix DNA-binding domain"/>
    <property type="match status" value="1"/>
</dbReference>
<evidence type="ECO:0000256" key="3">
    <source>
        <dbReference type="ARBA" id="ARBA00023163"/>
    </source>
</evidence>
<reference evidence="5 6" key="1">
    <citation type="submission" date="2018-12" db="EMBL/GenBank/DDBJ databases">
        <title>Mesorhizobium carbonis sp. nov., isolated from coal mine water.</title>
        <authorList>
            <person name="Xin W."/>
            <person name="Xu Z."/>
            <person name="Xiang F."/>
            <person name="Zhang J."/>
            <person name="Xi L."/>
            <person name="Liu J."/>
        </authorList>
    </citation>
    <scope>NUCLEOTIDE SEQUENCE [LARGE SCALE GENOMIC DNA]</scope>
    <source>
        <strain evidence="5 6">B2.3</strain>
    </source>
</reference>
<evidence type="ECO:0000259" key="4">
    <source>
        <dbReference type="PROSITE" id="PS50949"/>
    </source>
</evidence>
<dbReference type="InterPro" id="IPR036388">
    <property type="entry name" value="WH-like_DNA-bd_sf"/>
</dbReference>